<evidence type="ECO:0000256" key="2">
    <source>
        <dbReference type="SAM" id="Phobius"/>
    </source>
</evidence>
<feature type="transmembrane region" description="Helical" evidence="2">
    <location>
        <begin position="151"/>
        <end position="171"/>
    </location>
</feature>
<protein>
    <submittedName>
        <fullName evidence="3">Uncharacterized protein</fullName>
    </submittedName>
</protein>
<dbReference type="Proteomes" id="UP000298138">
    <property type="component" value="Unassembled WGS sequence"/>
</dbReference>
<accession>A0A4S2MI00</accession>
<proteinExistence type="predicted"/>
<evidence type="ECO:0000313" key="4">
    <source>
        <dbReference type="Proteomes" id="UP000298138"/>
    </source>
</evidence>
<gene>
    <name evidence="3" type="ORF">EX30DRAFT_352562</name>
</gene>
<dbReference type="InParanoid" id="A0A4S2MI00"/>
<feature type="region of interest" description="Disordered" evidence="1">
    <location>
        <begin position="1"/>
        <end position="22"/>
    </location>
</feature>
<dbReference type="AlphaFoldDB" id="A0A4S2MI00"/>
<keyword evidence="2" id="KW-0472">Membrane</keyword>
<feature type="region of interest" description="Disordered" evidence="1">
    <location>
        <begin position="199"/>
        <end position="290"/>
    </location>
</feature>
<sequence>MKNSQRPRSNDRPPAPGVPAVARSTASLNVILTKLPLHPAPSTPLSTALSPPSRHCANPSVKTLQTLTPATATMATQTDRPHEHRPQTQEKPTPNDAMPLVIPYLSWTGLDYVLAPETQNLIINYAVTSAVEHPWTTVSLPSRWKDNTMTVFVFAAAMAVAGMFAVGAWLYCVALVVSTRWLLGLFSSVDTANEMVETATSTTTAEAGKPAVVKKEKEATPTPQQHQQRKEIKQEPVEEDWDEEKEESDDDDDNKTLHGLSTDDDSEAPRKVGEVSERDRMRRDIQKSLR</sequence>
<feature type="region of interest" description="Disordered" evidence="1">
    <location>
        <begin position="73"/>
        <end position="95"/>
    </location>
</feature>
<dbReference type="EMBL" id="ML220175">
    <property type="protein sequence ID" value="TGZ76506.1"/>
    <property type="molecule type" value="Genomic_DNA"/>
</dbReference>
<keyword evidence="2" id="KW-0812">Transmembrane</keyword>
<name>A0A4S2MI00_9PEZI</name>
<keyword evidence="4" id="KW-1185">Reference proteome</keyword>
<feature type="compositionally biased region" description="Basic and acidic residues" evidence="1">
    <location>
        <begin position="267"/>
        <end position="290"/>
    </location>
</feature>
<evidence type="ECO:0000313" key="3">
    <source>
        <dbReference type="EMBL" id="TGZ76506.1"/>
    </source>
</evidence>
<organism evidence="3 4">
    <name type="scientific">Ascodesmis nigricans</name>
    <dbReference type="NCBI Taxonomy" id="341454"/>
    <lineage>
        <taxon>Eukaryota</taxon>
        <taxon>Fungi</taxon>
        <taxon>Dikarya</taxon>
        <taxon>Ascomycota</taxon>
        <taxon>Pezizomycotina</taxon>
        <taxon>Pezizomycetes</taxon>
        <taxon>Pezizales</taxon>
        <taxon>Ascodesmidaceae</taxon>
        <taxon>Ascodesmis</taxon>
    </lineage>
</organism>
<feature type="compositionally biased region" description="Basic and acidic residues" evidence="1">
    <location>
        <begin position="79"/>
        <end position="88"/>
    </location>
</feature>
<evidence type="ECO:0000256" key="1">
    <source>
        <dbReference type="SAM" id="MobiDB-lite"/>
    </source>
</evidence>
<reference evidence="3 4" key="1">
    <citation type="submission" date="2019-04" db="EMBL/GenBank/DDBJ databases">
        <title>Comparative genomics and transcriptomics to analyze fruiting body development in filamentous ascomycetes.</title>
        <authorList>
            <consortium name="DOE Joint Genome Institute"/>
            <person name="Lutkenhaus R."/>
            <person name="Traeger S."/>
            <person name="Breuer J."/>
            <person name="Kuo A."/>
            <person name="Lipzen A."/>
            <person name="Pangilinan J."/>
            <person name="Dilworth D."/>
            <person name="Sandor L."/>
            <person name="Poggeler S."/>
            <person name="Barry K."/>
            <person name="Grigoriev I.V."/>
            <person name="Nowrousian M."/>
        </authorList>
    </citation>
    <scope>NUCLEOTIDE SEQUENCE [LARGE SCALE GENOMIC DNA]</scope>
    <source>
        <strain evidence="3 4">CBS 389.68</strain>
    </source>
</reference>
<feature type="compositionally biased region" description="Acidic residues" evidence="1">
    <location>
        <begin position="237"/>
        <end position="253"/>
    </location>
</feature>
<keyword evidence="2" id="KW-1133">Transmembrane helix</keyword>